<dbReference type="EMBL" id="JBHRXZ010000017">
    <property type="protein sequence ID" value="MFC3607504.1"/>
    <property type="molecule type" value="Genomic_DNA"/>
</dbReference>
<proteinExistence type="predicted"/>
<comment type="caution">
    <text evidence="1">The sequence shown here is derived from an EMBL/GenBank/DDBJ whole genome shotgun (WGS) entry which is preliminary data.</text>
</comment>
<sequence>MLRDRAKKALQKKARKGFKGYPAASVAFYGPTDRLATKMVVGILPSEFAPAEPMRKWYRDHDLRQDAAALAEALAFIGENGALGSVIMPERIIGCPHEEGTDYPEGEHCPSCTFWVGRNRFAGL</sequence>
<dbReference type="RefSeq" id="WP_386362783.1">
    <property type="nucleotide sequence ID" value="NZ_JBHRXZ010000017.1"/>
</dbReference>
<dbReference type="Proteomes" id="UP001595630">
    <property type="component" value="Unassembled WGS sequence"/>
</dbReference>
<accession>A0ABV7T3V3</accession>
<gene>
    <name evidence="1" type="ORF">ACFOMF_06925</name>
</gene>
<keyword evidence="2" id="KW-1185">Reference proteome</keyword>
<reference evidence="2" key="1">
    <citation type="journal article" date="2019" name="Int. J. Syst. Evol. Microbiol.">
        <title>The Global Catalogue of Microorganisms (GCM) 10K type strain sequencing project: providing services to taxonomists for standard genome sequencing and annotation.</title>
        <authorList>
            <consortium name="The Broad Institute Genomics Platform"/>
            <consortium name="The Broad Institute Genome Sequencing Center for Infectious Disease"/>
            <person name="Wu L."/>
            <person name="Ma J."/>
        </authorList>
    </citation>
    <scope>NUCLEOTIDE SEQUENCE [LARGE SCALE GENOMIC DNA]</scope>
    <source>
        <strain evidence="2">KCTC 42447</strain>
    </source>
</reference>
<organism evidence="1 2">
    <name type="scientific">Stutzerimonas tarimensis</name>
    <dbReference type="NCBI Taxonomy" id="1507735"/>
    <lineage>
        <taxon>Bacteria</taxon>
        <taxon>Pseudomonadati</taxon>
        <taxon>Pseudomonadota</taxon>
        <taxon>Gammaproteobacteria</taxon>
        <taxon>Pseudomonadales</taxon>
        <taxon>Pseudomonadaceae</taxon>
        <taxon>Stutzerimonas</taxon>
    </lineage>
</organism>
<name>A0ABV7T3V3_9GAMM</name>
<evidence type="ECO:0000313" key="2">
    <source>
        <dbReference type="Proteomes" id="UP001595630"/>
    </source>
</evidence>
<evidence type="ECO:0000313" key="1">
    <source>
        <dbReference type="EMBL" id="MFC3607504.1"/>
    </source>
</evidence>
<protein>
    <submittedName>
        <fullName evidence="1">Uncharacterized protein</fullName>
    </submittedName>
</protein>